<organism evidence="1 2">
    <name type="scientific">Maribacter litopenaei</name>
    <dbReference type="NCBI Taxonomy" id="2976127"/>
    <lineage>
        <taxon>Bacteria</taxon>
        <taxon>Pseudomonadati</taxon>
        <taxon>Bacteroidota</taxon>
        <taxon>Flavobacteriia</taxon>
        <taxon>Flavobacteriales</taxon>
        <taxon>Flavobacteriaceae</taxon>
        <taxon>Maribacter</taxon>
    </lineage>
</organism>
<reference evidence="1" key="1">
    <citation type="submission" date="2022-09" db="EMBL/GenBank/DDBJ databases">
        <title>Maribacter litopenaei sp. nov., isolated from the intestinal tract of the Pacific White Shrimp, Litopenaeus vannamei.</title>
        <authorList>
            <person name="Kim S.Y."/>
            <person name="Hwang C.Y."/>
        </authorList>
    </citation>
    <scope>NUCLEOTIDE SEQUENCE</scope>
    <source>
        <strain evidence="1">HL-LV01</strain>
    </source>
</reference>
<proteinExistence type="predicted"/>
<dbReference type="Gene3D" id="3.10.450.50">
    <property type="match status" value="1"/>
</dbReference>
<sequence>MTKIISSPNCGNSPKMEFLKDFNIAFAKGNIEFIVDSVTDDIVWNIIGDKKIEGKEKFTVELEKMKPEKVSELVLEQILSHGKEGAASGIMKMQDGKKYAFSDLYVFQGAKGTKIKSMNSYVIEIQ</sequence>
<name>A0ABY5YB18_9FLAO</name>
<protein>
    <submittedName>
        <fullName evidence="1">Nuclear transport factor 2 family protein</fullName>
    </submittedName>
</protein>
<dbReference type="EMBL" id="CP104205">
    <property type="protein sequence ID" value="UWX56247.1"/>
    <property type="molecule type" value="Genomic_DNA"/>
</dbReference>
<dbReference type="InterPro" id="IPR032710">
    <property type="entry name" value="NTF2-like_dom_sf"/>
</dbReference>
<evidence type="ECO:0000313" key="2">
    <source>
        <dbReference type="Proteomes" id="UP001059209"/>
    </source>
</evidence>
<gene>
    <name evidence="1" type="ORF">NYZ99_08420</name>
</gene>
<dbReference type="SUPFAM" id="SSF54427">
    <property type="entry name" value="NTF2-like"/>
    <property type="match status" value="1"/>
</dbReference>
<dbReference type="Proteomes" id="UP001059209">
    <property type="component" value="Chromosome"/>
</dbReference>
<keyword evidence="2" id="KW-1185">Reference proteome</keyword>
<accession>A0ABY5YB18</accession>
<dbReference type="RefSeq" id="WP_260574843.1">
    <property type="nucleotide sequence ID" value="NZ_CP104205.1"/>
</dbReference>
<evidence type="ECO:0000313" key="1">
    <source>
        <dbReference type="EMBL" id="UWX56247.1"/>
    </source>
</evidence>